<dbReference type="InterPro" id="IPR003399">
    <property type="entry name" value="Mce/MlaD"/>
</dbReference>
<evidence type="ECO:0000313" key="4">
    <source>
        <dbReference type="Proteomes" id="UP000515512"/>
    </source>
</evidence>
<keyword evidence="1" id="KW-0472">Membrane</keyword>
<dbReference type="RefSeq" id="WP_181580065.1">
    <property type="nucleotide sequence ID" value="NZ_CP059399.1"/>
</dbReference>
<dbReference type="Proteomes" id="UP000515512">
    <property type="component" value="Chromosome"/>
</dbReference>
<accession>A0A7D6ZE86</accession>
<gene>
    <name evidence="3" type="ORF">H0264_26490</name>
</gene>
<dbReference type="AlphaFoldDB" id="A0A7D6ZE86"/>
<organism evidence="3 4">
    <name type="scientific">Nocardia huaxiensis</name>
    <dbReference type="NCBI Taxonomy" id="2755382"/>
    <lineage>
        <taxon>Bacteria</taxon>
        <taxon>Bacillati</taxon>
        <taxon>Actinomycetota</taxon>
        <taxon>Actinomycetes</taxon>
        <taxon>Mycobacteriales</taxon>
        <taxon>Nocardiaceae</taxon>
        <taxon>Nocardia</taxon>
    </lineage>
</organism>
<evidence type="ECO:0000313" key="3">
    <source>
        <dbReference type="EMBL" id="QLY28859.1"/>
    </source>
</evidence>
<keyword evidence="1" id="KW-0812">Transmembrane</keyword>
<protein>
    <submittedName>
        <fullName evidence="3">Mammalian cell entry protein</fullName>
    </submittedName>
</protein>
<name>A0A7D6ZE86_9NOCA</name>
<keyword evidence="1" id="KW-1133">Transmembrane helix</keyword>
<feature type="transmembrane region" description="Helical" evidence="1">
    <location>
        <begin position="19"/>
        <end position="37"/>
    </location>
</feature>
<dbReference type="PANTHER" id="PTHR33371:SF4">
    <property type="entry name" value="INTERMEMBRANE PHOSPHOLIPID TRANSPORT SYSTEM BINDING PROTEIN MLAD"/>
    <property type="match status" value="1"/>
</dbReference>
<dbReference type="KEGG" id="nhu:H0264_26490"/>
<feature type="domain" description="Mce/MlaD" evidence="2">
    <location>
        <begin position="47"/>
        <end position="120"/>
    </location>
</feature>
<keyword evidence="4" id="KW-1185">Reference proteome</keyword>
<dbReference type="EMBL" id="CP059399">
    <property type="protein sequence ID" value="QLY28859.1"/>
    <property type="molecule type" value="Genomic_DNA"/>
</dbReference>
<proteinExistence type="predicted"/>
<dbReference type="Pfam" id="PF02470">
    <property type="entry name" value="MlaD"/>
    <property type="match status" value="1"/>
</dbReference>
<sequence>MPAYGLPGVATDARLSRRIGIVVVALTILVLIGWRMLPSRNDGTLSVAVLTDKVGTGVQTGNDVRLDGVAVGQVEAIEPDGQRQRITLTLHRDQLFGLTDAFGVDYVPGNLFGVAEIALERGAGGASLADGAVIDLTGSRAGQVRDATISTLLRSVGTFSNEVLSPDLISILDRISSGTSAFTPLIEAIVATVRAIADTQRLSSSFLLRQYGATLAGLPATTHGLASLLSSAYDAEYLRSPENLAKFDASTQMIVTELIPALANVLSTAETHFAETVTTLVPVLSMLSHTVPDPARSSAELGELLRRLGVAMPDTGNGPVLNLAVDLRGVPALAVPLLGGAR</sequence>
<dbReference type="PANTHER" id="PTHR33371">
    <property type="entry name" value="INTERMEMBRANE PHOSPHOLIPID TRANSPORT SYSTEM BINDING PROTEIN MLAD-RELATED"/>
    <property type="match status" value="1"/>
</dbReference>
<evidence type="ECO:0000256" key="1">
    <source>
        <dbReference type="SAM" id="Phobius"/>
    </source>
</evidence>
<reference evidence="3 4" key="1">
    <citation type="submission" date="2020-07" db="EMBL/GenBank/DDBJ databases">
        <authorList>
            <person name="Zhuang K."/>
            <person name="Ran Y."/>
        </authorList>
    </citation>
    <scope>NUCLEOTIDE SEQUENCE [LARGE SCALE GENOMIC DNA]</scope>
    <source>
        <strain evidence="3 4">WCH-YHL-001</strain>
    </source>
</reference>
<evidence type="ECO:0000259" key="2">
    <source>
        <dbReference type="Pfam" id="PF02470"/>
    </source>
</evidence>
<dbReference type="InterPro" id="IPR052336">
    <property type="entry name" value="MlaD_Phospholipid_Transporter"/>
</dbReference>